<accession>A0A915J1H3</accession>
<protein>
    <submittedName>
        <fullName evidence="3">Uncharacterized protein</fullName>
    </submittedName>
</protein>
<dbReference type="Proteomes" id="UP000887565">
    <property type="component" value="Unplaced"/>
</dbReference>
<dbReference type="AlphaFoldDB" id="A0A915J1H3"/>
<evidence type="ECO:0000256" key="1">
    <source>
        <dbReference type="SAM" id="MobiDB-lite"/>
    </source>
</evidence>
<feature type="region of interest" description="Disordered" evidence="1">
    <location>
        <begin position="1"/>
        <end position="42"/>
    </location>
</feature>
<feature type="compositionally biased region" description="Polar residues" evidence="1">
    <location>
        <begin position="26"/>
        <end position="35"/>
    </location>
</feature>
<keyword evidence="2" id="KW-1185">Reference proteome</keyword>
<dbReference type="WBParaSite" id="nRc.2.0.1.t19547-RA">
    <property type="protein sequence ID" value="nRc.2.0.1.t19547-RA"/>
    <property type="gene ID" value="nRc.2.0.1.g19547"/>
</dbReference>
<organism evidence="2 3">
    <name type="scientific">Romanomermis culicivorax</name>
    <name type="common">Nematode worm</name>
    <dbReference type="NCBI Taxonomy" id="13658"/>
    <lineage>
        <taxon>Eukaryota</taxon>
        <taxon>Metazoa</taxon>
        <taxon>Ecdysozoa</taxon>
        <taxon>Nematoda</taxon>
        <taxon>Enoplea</taxon>
        <taxon>Dorylaimia</taxon>
        <taxon>Mermithida</taxon>
        <taxon>Mermithoidea</taxon>
        <taxon>Mermithidae</taxon>
        <taxon>Romanomermis</taxon>
    </lineage>
</organism>
<evidence type="ECO:0000313" key="3">
    <source>
        <dbReference type="WBParaSite" id="nRc.2.0.1.t19547-RA"/>
    </source>
</evidence>
<sequence length="150" mass="17046">MPAKSKSAKARAERMRQMRQKESVTMPDQDQQVSKDSIETPSKMRKIEAENLENMENLKILDKSLEEIDSRLTTPVNIKSKKKRLANFIKSSSAVRAMTSPSRELMPPPRTLFLETPDLTNPILDNQKVTEPNLDIPIENPEPNFGNLSI</sequence>
<reference evidence="3" key="1">
    <citation type="submission" date="2022-11" db="UniProtKB">
        <authorList>
            <consortium name="WormBaseParasite"/>
        </authorList>
    </citation>
    <scope>IDENTIFICATION</scope>
</reference>
<evidence type="ECO:0000313" key="2">
    <source>
        <dbReference type="Proteomes" id="UP000887565"/>
    </source>
</evidence>
<name>A0A915J1H3_ROMCU</name>
<feature type="compositionally biased region" description="Basic and acidic residues" evidence="1">
    <location>
        <begin position="10"/>
        <end position="22"/>
    </location>
</feature>
<proteinExistence type="predicted"/>